<dbReference type="EMBL" id="JACXVP010000005">
    <property type="protein sequence ID" value="KAG5605172.1"/>
    <property type="molecule type" value="Genomic_DNA"/>
</dbReference>
<name>A0A9J5Z1B0_SOLCO</name>
<accession>A0A9J5Z1B0</accession>
<evidence type="ECO:0000313" key="1">
    <source>
        <dbReference type="EMBL" id="KAG5605172.1"/>
    </source>
</evidence>
<comment type="caution">
    <text evidence="1">The sequence shown here is derived from an EMBL/GenBank/DDBJ whole genome shotgun (WGS) entry which is preliminary data.</text>
</comment>
<gene>
    <name evidence="1" type="ORF">H5410_026664</name>
</gene>
<protein>
    <submittedName>
        <fullName evidence="1">Uncharacterized protein</fullName>
    </submittedName>
</protein>
<evidence type="ECO:0000313" key="2">
    <source>
        <dbReference type="Proteomes" id="UP000824120"/>
    </source>
</evidence>
<organism evidence="1 2">
    <name type="scientific">Solanum commersonii</name>
    <name type="common">Commerson's wild potato</name>
    <name type="synonym">Commerson's nightshade</name>
    <dbReference type="NCBI Taxonomy" id="4109"/>
    <lineage>
        <taxon>Eukaryota</taxon>
        <taxon>Viridiplantae</taxon>
        <taxon>Streptophyta</taxon>
        <taxon>Embryophyta</taxon>
        <taxon>Tracheophyta</taxon>
        <taxon>Spermatophyta</taxon>
        <taxon>Magnoliopsida</taxon>
        <taxon>eudicotyledons</taxon>
        <taxon>Gunneridae</taxon>
        <taxon>Pentapetalae</taxon>
        <taxon>asterids</taxon>
        <taxon>lamiids</taxon>
        <taxon>Solanales</taxon>
        <taxon>Solanaceae</taxon>
        <taxon>Solanoideae</taxon>
        <taxon>Solaneae</taxon>
        <taxon>Solanum</taxon>
    </lineage>
</organism>
<sequence length="102" mass="12105">MVAKNTNRNMELIYGPAIASAAKKPPKFYPANDIKKSFVNKHKSKSTKPRLMISNLLSKLRRSRRRKKERFLLKRKRIKMCFLKRVGLKKKKRRVGCEEEEM</sequence>
<proteinExistence type="predicted"/>
<keyword evidence="2" id="KW-1185">Reference proteome</keyword>
<dbReference type="AlphaFoldDB" id="A0A9J5Z1B0"/>
<reference evidence="1 2" key="1">
    <citation type="submission" date="2020-09" db="EMBL/GenBank/DDBJ databases">
        <title>De no assembly of potato wild relative species, Solanum commersonii.</title>
        <authorList>
            <person name="Cho K."/>
        </authorList>
    </citation>
    <scope>NUCLEOTIDE SEQUENCE [LARGE SCALE GENOMIC DNA]</scope>
    <source>
        <strain evidence="1">LZ3.2</strain>
        <tissue evidence="1">Leaf</tissue>
    </source>
</reference>
<dbReference type="Proteomes" id="UP000824120">
    <property type="component" value="Chromosome 5"/>
</dbReference>